<feature type="transmembrane region" description="Helical" evidence="1">
    <location>
        <begin position="31"/>
        <end position="50"/>
    </location>
</feature>
<keyword evidence="3" id="KW-1185">Reference proteome</keyword>
<organism evidence="2 3">
    <name type="scientific">Clathrospora elynae</name>
    <dbReference type="NCBI Taxonomy" id="706981"/>
    <lineage>
        <taxon>Eukaryota</taxon>
        <taxon>Fungi</taxon>
        <taxon>Dikarya</taxon>
        <taxon>Ascomycota</taxon>
        <taxon>Pezizomycotina</taxon>
        <taxon>Dothideomycetes</taxon>
        <taxon>Pleosporomycetidae</taxon>
        <taxon>Pleosporales</taxon>
        <taxon>Diademaceae</taxon>
        <taxon>Clathrospora</taxon>
    </lineage>
</organism>
<keyword evidence="1" id="KW-1133">Transmembrane helix</keyword>
<evidence type="ECO:0000256" key="1">
    <source>
        <dbReference type="SAM" id="Phobius"/>
    </source>
</evidence>
<dbReference type="EMBL" id="ML976012">
    <property type="protein sequence ID" value="KAF1944992.1"/>
    <property type="molecule type" value="Genomic_DNA"/>
</dbReference>
<proteinExistence type="predicted"/>
<dbReference type="OrthoDB" id="4167046at2759"/>
<dbReference type="Proteomes" id="UP000800038">
    <property type="component" value="Unassembled WGS sequence"/>
</dbReference>
<name>A0A6A5SZ92_9PLEO</name>
<keyword evidence="1" id="KW-0812">Transmembrane</keyword>
<evidence type="ECO:0000313" key="3">
    <source>
        <dbReference type="Proteomes" id="UP000800038"/>
    </source>
</evidence>
<keyword evidence="1" id="KW-0472">Membrane</keyword>
<dbReference type="AlphaFoldDB" id="A0A6A5SZ92"/>
<accession>A0A6A5SZ92</accession>
<protein>
    <submittedName>
        <fullName evidence="2">Uncharacterized protein</fullName>
    </submittedName>
</protein>
<evidence type="ECO:0000313" key="2">
    <source>
        <dbReference type="EMBL" id="KAF1944992.1"/>
    </source>
</evidence>
<reference evidence="2" key="1">
    <citation type="journal article" date="2020" name="Stud. Mycol.">
        <title>101 Dothideomycetes genomes: a test case for predicting lifestyles and emergence of pathogens.</title>
        <authorList>
            <person name="Haridas S."/>
            <person name="Albert R."/>
            <person name="Binder M."/>
            <person name="Bloem J."/>
            <person name="Labutti K."/>
            <person name="Salamov A."/>
            <person name="Andreopoulos B."/>
            <person name="Baker S."/>
            <person name="Barry K."/>
            <person name="Bills G."/>
            <person name="Bluhm B."/>
            <person name="Cannon C."/>
            <person name="Castanera R."/>
            <person name="Culley D."/>
            <person name="Daum C."/>
            <person name="Ezra D."/>
            <person name="Gonzalez J."/>
            <person name="Henrissat B."/>
            <person name="Kuo A."/>
            <person name="Liang C."/>
            <person name="Lipzen A."/>
            <person name="Lutzoni F."/>
            <person name="Magnuson J."/>
            <person name="Mondo S."/>
            <person name="Nolan M."/>
            <person name="Ohm R."/>
            <person name="Pangilinan J."/>
            <person name="Park H.-J."/>
            <person name="Ramirez L."/>
            <person name="Alfaro M."/>
            <person name="Sun H."/>
            <person name="Tritt A."/>
            <person name="Yoshinaga Y."/>
            <person name="Zwiers L.-H."/>
            <person name="Turgeon B."/>
            <person name="Goodwin S."/>
            <person name="Spatafora J."/>
            <person name="Crous P."/>
            <person name="Grigoriev I."/>
        </authorList>
    </citation>
    <scope>NUCLEOTIDE SEQUENCE</scope>
    <source>
        <strain evidence="2">CBS 161.51</strain>
    </source>
</reference>
<gene>
    <name evidence="2" type="ORF">EJ02DRAFT_451829</name>
</gene>
<sequence>MGIFTPFTSPRDPRWQGAQHHHHTIFLAKNAILLFIIVVIIENILLKIWAADSYYEYKDEDTGP</sequence>